<feature type="domain" description="AAA+ ATPase" evidence="3">
    <location>
        <begin position="517"/>
        <end position="652"/>
    </location>
</feature>
<sequence length="751" mass="81712">MATAKTLFSLRPLERNTPSTALEGAFRVHISMKELKALGLANGDLVHLKTSNGSQGLAVAWLAASANNPGNKFVAKVTDLWREKYGLSLQDRVTIEKANAVWKSIDSLEISYPESAGPDAGHGSPETLIFRATSVLVIENLDMIFPGCTFEIPQGGPKALQNSAKLRATVESMEPATSLEIPLYVDPTKTTVRITGAEKTSKPIEIVKPSPSPTEPLKISGEGIGGLADQIQCINEWLALLSSNDPADFLSGPTAILIHGPEGMGKSLLLNRLAKCAWQQVFTLDLNWLASNSKGSAKAMSEVFGKARGSQPSIIIIEELDKLLAKAESLVACLSSELRNIEGSQIAVAAAARNVYDIDTNLRTALAFQHDLELLPPNLKQREDMLREILQPVNALGSVDIASLAERTHGYVGRDIISLCKYARGHHRASARHSLSSGKYVAAEKDPQGEHRVTQEDFDAVIDRVKPTVLGDGVLEVPKVKWSDIAGVDHVRKLLDNIIVRPLKYPELDAKFGDRDSHKGILLYGPPGCAKTLIAQAVATESNQNFLAVKGSELIQTYVGESEKALRGIFRRALAAKPCIIFFDEIDSIGKSREKSQDSGLNMVATLLNEMDGIEALKDVFIIAATNRPDILDTALIRVGRFDSHIHIGLPTEEARRQILQIHTRKRPLAGDVDLVSLASRTEGSSGADISGLCRVAANLAKDDYVQSPESQAEIRMCHFERALENHVPHTIKEDAARYENWRPGKSLSAY</sequence>
<evidence type="ECO:0000256" key="1">
    <source>
        <dbReference type="ARBA" id="ARBA00022741"/>
    </source>
</evidence>
<keyword evidence="5" id="KW-1185">Reference proteome</keyword>
<dbReference type="FunFam" id="1.10.8.60:FF:000178">
    <property type="entry name" value="CDC48/VCP homolog, AAA superfamily"/>
    <property type="match status" value="1"/>
</dbReference>
<gene>
    <name evidence="4" type="ORF">P154DRAFT_558853</name>
</gene>
<dbReference type="Gene3D" id="2.40.40.20">
    <property type="match status" value="1"/>
</dbReference>
<dbReference type="InterPro" id="IPR027417">
    <property type="entry name" value="P-loop_NTPase"/>
</dbReference>
<protein>
    <submittedName>
        <fullName evidence="4">AAA-domain-containing protein</fullName>
    </submittedName>
</protein>
<dbReference type="InterPro" id="IPR041569">
    <property type="entry name" value="AAA_lid_3"/>
</dbReference>
<reference evidence="4" key="1">
    <citation type="journal article" date="2020" name="Stud. Mycol.">
        <title>101 Dothideomycetes genomes: a test case for predicting lifestyles and emergence of pathogens.</title>
        <authorList>
            <person name="Haridas S."/>
            <person name="Albert R."/>
            <person name="Binder M."/>
            <person name="Bloem J."/>
            <person name="Labutti K."/>
            <person name="Salamov A."/>
            <person name="Andreopoulos B."/>
            <person name="Baker S."/>
            <person name="Barry K."/>
            <person name="Bills G."/>
            <person name="Bluhm B."/>
            <person name="Cannon C."/>
            <person name="Castanera R."/>
            <person name="Culley D."/>
            <person name="Daum C."/>
            <person name="Ezra D."/>
            <person name="Gonzalez J."/>
            <person name="Henrissat B."/>
            <person name="Kuo A."/>
            <person name="Liang C."/>
            <person name="Lipzen A."/>
            <person name="Lutzoni F."/>
            <person name="Magnuson J."/>
            <person name="Mondo S."/>
            <person name="Nolan M."/>
            <person name="Ohm R."/>
            <person name="Pangilinan J."/>
            <person name="Park H.-J."/>
            <person name="Ramirez L."/>
            <person name="Alfaro M."/>
            <person name="Sun H."/>
            <person name="Tritt A."/>
            <person name="Yoshinaga Y."/>
            <person name="Zwiers L.-H."/>
            <person name="Turgeon B."/>
            <person name="Goodwin S."/>
            <person name="Spatafora J."/>
            <person name="Crous P."/>
            <person name="Grigoriev I."/>
        </authorList>
    </citation>
    <scope>NUCLEOTIDE SEQUENCE</scope>
    <source>
        <strain evidence="4">CBS 123094</strain>
    </source>
</reference>
<evidence type="ECO:0000256" key="2">
    <source>
        <dbReference type="ARBA" id="ARBA00022840"/>
    </source>
</evidence>
<dbReference type="InterPro" id="IPR050168">
    <property type="entry name" value="AAA_ATPase_domain"/>
</dbReference>
<dbReference type="Gene3D" id="1.10.8.60">
    <property type="match status" value="2"/>
</dbReference>
<dbReference type="FunFam" id="3.40.50.300:FF:002219">
    <property type="entry name" value="Transitional endoplasmic reticulum ATPase"/>
    <property type="match status" value="1"/>
</dbReference>
<evidence type="ECO:0000259" key="3">
    <source>
        <dbReference type="SMART" id="SM00382"/>
    </source>
</evidence>
<dbReference type="InterPro" id="IPR003593">
    <property type="entry name" value="AAA+_ATPase"/>
</dbReference>
<dbReference type="OrthoDB" id="27435at2759"/>
<dbReference type="GO" id="GO:0005737">
    <property type="term" value="C:cytoplasm"/>
    <property type="evidence" value="ECO:0007669"/>
    <property type="project" value="TreeGrafter"/>
</dbReference>
<dbReference type="Proteomes" id="UP000799779">
    <property type="component" value="Unassembled WGS sequence"/>
</dbReference>
<dbReference type="EMBL" id="ML977558">
    <property type="protein sequence ID" value="KAF2006899.1"/>
    <property type="molecule type" value="Genomic_DNA"/>
</dbReference>
<dbReference type="GO" id="GO:0016887">
    <property type="term" value="F:ATP hydrolysis activity"/>
    <property type="evidence" value="ECO:0007669"/>
    <property type="project" value="InterPro"/>
</dbReference>
<evidence type="ECO:0000313" key="5">
    <source>
        <dbReference type="Proteomes" id="UP000799779"/>
    </source>
</evidence>
<dbReference type="PANTHER" id="PTHR23077">
    <property type="entry name" value="AAA-FAMILY ATPASE"/>
    <property type="match status" value="1"/>
</dbReference>
<dbReference type="Gene3D" id="3.40.50.300">
    <property type="entry name" value="P-loop containing nucleotide triphosphate hydrolases"/>
    <property type="match status" value="2"/>
</dbReference>
<organism evidence="4 5">
    <name type="scientific">Amniculicola lignicola CBS 123094</name>
    <dbReference type="NCBI Taxonomy" id="1392246"/>
    <lineage>
        <taxon>Eukaryota</taxon>
        <taxon>Fungi</taxon>
        <taxon>Dikarya</taxon>
        <taxon>Ascomycota</taxon>
        <taxon>Pezizomycotina</taxon>
        <taxon>Dothideomycetes</taxon>
        <taxon>Pleosporomycetidae</taxon>
        <taxon>Pleosporales</taxon>
        <taxon>Amniculicolaceae</taxon>
        <taxon>Amniculicola</taxon>
    </lineage>
</organism>
<dbReference type="AlphaFoldDB" id="A0A6A5X0T2"/>
<dbReference type="GO" id="GO:0005524">
    <property type="term" value="F:ATP binding"/>
    <property type="evidence" value="ECO:0007669"/>
    <property type="project" value="UniProtKB-KW"/>
</dbReference>
<dbReference type="SMART" id="SM00382">
    <property type="entry name" value="AAA"/>
    <property type="match status" value="2"/>
</dbReference>
<dbReference type="PANTHER" id="PTHR23077:SF27">
    <property type="entry name" value="ATPASE FAMILY GENE 2 PROTEIN HOMOLOG A"/>
    <property type="match status" value="1"/>
</dbReference>
<feature type="domain" description="AAA+ ATPase" evidence="3">
    <location>
        <begin position="252"/>
        <end position="378"/>
    </location>
</feature>
<dbReference type="InterPro" id="IPR003959">
    <property type="entry name" value="ATPase_AAA_core"/>
</dbReference>
<dbReference type="Pfam" id="PF00004">
    <property type="entry name" value="AAA"/>
    <property type="match status" value="2"/>
</dbReference>
<dbReference type="SUPFAM" id="SSF52540">
    <property type="entry name" value="P-loop containing nucleoside triphosphate hydrolases"/>
    <property type="match status" value="2"/>
</dbReference>
<keyword evidence="2" id="KW-0067">ATP-binding</keyword>
<dbReference type="Pfam" id="PF17862">
    <property type="entry name" value="AAA_lid_3"/>
    <property type="match status" value="2"/>
</dbReference>
<name>A0A6A5X0T2_9PLEO</name>
<keyword evidence="1" id="KW-0547">Nucleotide-binding</keyword>
<evidence type="ECO:0000313" key="4">
    <source>
        <dbReference type="EMBL" id="KAF2006899.1"/>
    </source>
</evidence>
<dbReference type="PROSITE" id="PS00674">
    <property type="entry name" value="AAA"/>
    <property type="match status" value="1"/>
</dbReference>
<accession>A0A6A5X0T2</accession>
<dbReference type="InterPro" id="IPR003960">
    <property type="entry name" value="ATPase_AAA_CS"/>
</dbReference>
<proteinExistence type="predicted"/>